<dbReference type="Pfam" id="PF00899">
    <property type="entry name" value="ThiF"/>
    <property type="match status" value="1"/>
</dbReference>
<evidence type="ECO:0000313" key="3">
    <source>
        <dbReference type="Proteomes" id="UP001516588"/>
    </source>
</evidence>
<protein>
    <submittedName>
        <fullName evidence="2">tRNA threonylcarbamoyladenosine dehydratase</fullName>
    </submittedName>
</protein>
<dbReference type="SUPFAM" id="SSF69572">
    <property type="entry name" value="Activating enzymes of the ubiquitin-like proteins"/>
    <property type="match status" value="1"/>
</dbReference>
<organism evidence="2 3">
    <name type="scientific">Gallibacter intestinalis</name>
    <dbReference type="NCBI Taxonomy" id="2779356"/>
    <lineage>
        <taxon>Bacteria</taxon>
        <taxon>Bacillati</taxon>
        <taxon>Bacillota</taxon>
        <taxon>Clostridia</taxon>
        <taxon>Eubacteriales</taxon>
        <taxon>Eubacteriaceae</taxon>
        <taxon>Gallibacter</taxon>
    </lineage>
</organism>
<dbReference type="InterPro" id="IPR045886">
    <property type="entry name" value="ThiF/MoeB/HesA"/>
</dbReference>
<name>A0ABR9QX12_9FIRM</name>
<evidence type="ECO:0000259" key="1">
    <source>
        <dbReference type="Pfam" id="PF00899"/>
    </source>
</evidence>
<dbReference type="EMBL" id="JADCKA010000002">
    <property type="protein sequence ID" value="MBE5035095.1"/>
    <property type="molecule type" value="Genomic_DNA"/>
</dbReference>
<evidence type="ECO:0000313" key="2">
    <source>
        <dbReference type="EMBL" id="MBE5035095.1"/>
    </source>
</evidence>
<accession>A0ABR9QX12</accession>
<dbReference type="PANTHER" id="PTHR43267:SF1">
    <property type="entry name" value="TRNA THREONYLCARBAMOYLADENOSINE DEHYDRATASE"/>
    <property type="match status" value="1"/>
</dbReference>
<gene>
    <name evidence="2" type="ORF">INF20_02230</name>
</gene>
<dbReference type="InterPro" id="IPR000594">
    <property type="entry name" value="ThiF_NAD_FAD-bd"/>
</dbReference>
<proteinExistence type="predicted"/>
<comment type="caution">
    <text evidence="2">The sequence shown here is derived from an EMBL/GenBank/DDBJ whole genome shotgun (WGS) entry which is preliminary data.</text>
</comment>
<dbReference type="InterPro" id="IPR035985">
    <property type="entry name" value="Ubiquitin-activating_enz"/>
</dbReference>
<dbReference type="Proteomes" id="UP001516588">
    <property type="component" value="Unassembled WGS sequence"/>
</dbReference>
<dbReference type="Gene3D" id="3.40.50.720">
    <property type="entry name" value="NAD(P)-binding Rossmann-like Domain"/>
    <property type="match status" value="1"/>
</dbReference>
<sequence>MKEIFERTARIIGEEGIDCLQDANVIIFGLGGVGGHVAEALARAGIGKMTLVDGDTVDATNINRQIIATQNTVGKLKTSAMNERIKSINSDIQVNEIPQIYSPEDRLSIKFDIYDYVIDAIDDVSAKTDIIIQAKKAGIPVISAMGTGNKLRPELLEIADIYKTEVCPLAKAMRKRLRQEGITDVKVVYSREEPVVKSTPPGSISFVPGAAGLLMAGEVTRSILIAKGKKNE</sequence>
<feature type="domain" description="THIF-type NAD/FAD binding fold" evidence="1">
    <location>
        <begin position="8"/>
        <end position="225"/>
    </location>
</feature>
<reference evidence="2 3" key="1">
    <citation type="submission" date="2020-10" db="EMBL/GenBank/DDBJ databases">
        <title>ChiBAC.</title>
        <authorList>
            <person name="Zenner C."/>
            <person name="Hitch T.C.A."/>
            <person name="Clavel T."/>
        </authorList>
    </citation>
    <scope>NUCLEOTIDE SEQUENCE [LARGE SCALE GENOMIC DNA]</scope>
    <source>
        <strain evidence="2 3">DSM 108706</strain>
    </source>
</reference>
<dbReference type="CDD" id="cd00755">
    <property type="entry name" value="YgdL_like"/>
    <property type="match status" value="1"/>
</dbReference>
<dbReference type="RefSeq" id="WP_226384762.1">
    <property type="nucleotide sequence ID" value="NZ_JADCKA010000002.1"/>
</dbReference>
<keyword evidence="3" id="KW-1185">Reference proteome</keyword>
<dbReference type="PANTHER" id="PTHR43267">
    <property type="entry name" value="TRNA THREONYLCARBAMOYLADENOSINE DEHYDRATASE"/>
    <property type="match status" value="1"/>
</dbReference>